<organism evidence="4 5">
    <name type="scientific">Streptococcus agalactiae</name>
    <dbReference type="NCBI Taxonomy" id="1311"/>
    <lineage>
        <taxon>Bacteria</taxon>
        <taxon>Bacillati</taxon>
        <taxon>Bacillota</taxon>
        <taxon>Bacilli</taxon>
        <taxon>Lactobacillales</taxon>
        <taxon>Streptococcaceae</taxon>
        <taxon>Streptococcus</taxon>
    </lineage>
</organism>
<keyword evidence="1" id="KW-0732">Signal</keyword>
<dbReference type="AlphaFoldDB" id="A0A837L0M2"/>
<evidence type="ECO:0000256" key="2">
    <source>
        <dbReference type="SAM" id="Phobius"/>
    </source>
</evidence>
<dbReference type="PROSITE" id="PS51257">
    <property type="entry name" value="PROKAR_LIPOPROTEIN"/>
    <property type="match status" value="1"/>
</dbReference>
<dbReference type="InterPro" id="IPR001638">
    <property type="entry name" value="Solute-binding_3/MltF_N"/>
</dbReference>
<feature type="transmembrane region" description="Helical" evidence="2">
    <location>
        <begin position="6"/>
        <end position="25"/>
    </location>
</feature>
<dbReference type="PANTHER" id="PTHR35936">
    <property type="entry name" value="MEMBRANE-BOUND LYTIC MUREIN TRANSGLYCOSYLASE F"/>
    <property type="match status" value="1"/>
</dbReference>
<comment type="caution">
    <text evidence="4">The sequence shown here is derived from an EMBL/GenBank/DDBJ whole genome shotgun (WGS) entry which is preliminary data.</text>
</comment>
<dbReference type="Pfam" id="PF00497">
    <property type="entry name" value="SBP_bac_3"/>
    <property type="match status" value="1"/>
</dbReference>
<keyword evidence="2" id="KW-1133">Transmembrane helix</keyword>
<gene>
    <name evidence="4" type="ORF">WA04_04255</name>
</gene>
<dbReference type="Proteomes" id="UP000035346">
    <property type="component" value="Unassembled WGS sequence"/>
</dbReference>
<dbReference type="SMART" id="SM00062">
    <property type="entry name" value="PBPb"/>
    <property type="match status" value="1"/>
</dbReference>
<accession>A0A837L0M2</accession>
<dbReference type="Gene3D" id="3.40.190.10">
    <property type="entry name" value="Periplasmic binding protein-like II"/>
    <property type="match status" value="2"/>
</dbReference>
<proteinExistence type="predicted"/>
<evidence type="ECO:0000313" key="4">
    <source>
        <dbReference type="EMBL" id="KLL40184.1"/>
    </source>
</evidence>
<evidence type="ECO:0000256" key="1">
    <source>
        <dbReference type="ARBA" id="ARBA00022729"/>
    </source>
</evidence>
<dbReference type="PANTHER" id="PTHR35936:SF34">
    <property type="entry name" value="ABC TRANSPORTER EXTRACELLULAR-BINDING PROTEIN YCKB-RELATED"/>
    <property type="match status" value="1"/>
</dbReference>
<protein>
    <submittedName>
        <fullName evidence="4">Amino acid ABC transporter substrate-binding protein</fullName>
    </submittedName>
</protein>
<sequence>MLTHKNILLTIIFGLFMIILSACGMSNKEMAGIDNWEHYQKEKKITIGFDNTFVPMGFESRSGDYTGFDIDLANAVFKEYGISVKWQPINWDMKETELNNGNIDLIWNGYSKTAERAKKVAFTNPYMNNHQVIVTKTASHINSIKDMKGKKLGAQSGSSGFDAFNAKPDILKKFVKGKEAVQYDTFTQALIDLKNNRIDGLLIDEVYANYYLKQEGNIKAYYFVKTAYQGENFVVGARKVDRRLIEKINKAFKQLHNKGKFQKISYKWFGEDVYSKE</sequence>
<reference evidence="4 5" key="1">
    <citation type="journal article" date="2015" name="PLoS ONE">
        <title>Genomic analysis reveals the molecular basis for capsule loss in the group B streptococcus population.</title>
        <authorList>
            <consortium name="DEVANI Consortium"/>
            <person name="Rosini R."/>
            <person name="Campisi E."/>
            <person name="De Chiara M."/>
            <person name="Tettelin H."/>
            <person name="Rinaudo D."/>
            <person name="Toniolo C."/>
            <person name="Metruccio M."/>
            <person name="Guidotti S."/>
            <person name="Sorensen U.B."/>
            <person name="Kilian M."/>
            <person name="Ramirez M."/>
            <person name="Janulczyk R."/>
            <person name="Donati C."/>
            <person name="Grandi G."/>
            <person name="Margarit I."/>
        </authorList>
    </citation>
    <scope>NUCLEOTIDE SEQUENCE [LARGE SCALE GENOMIC DNA]</scope>
    <source>
        <strain evidence="4 5">DK-B-USS-215</strain>
    </source>
</reference>
<dbReference type="SUPFAM" id="SSF53850">
    <property type="entry name" value="Periplasmic binding protein-like II"/>
    <property type="match status" value="1"/>
</dbReference>
<evidence type="ECO:0000313" key="5">
    <source>
        <dbReference type="Proteomes" id="UP000035346"/>
    </source>
</evidence>
<dbReference type="EMBL" id="LBKL01000051">
    <property type="protein sequence ID" value="KLL40184.1"/>
    <property type="molecule type" value="Genomic_DNA"/>
</dbReference>
<feature type="domain" description="Solute-binding protein family 3/N-terminal" evidence="3">
    <location>
        <begin position="44"/>
        <end position="272"/>
    </location>
</feature>
<evidence type="ECO:0000259" key="3">
    <source>
        <dbReference type="SMART" id="SM00062"/>
    </source>
</evidence>
<name>A0A837L0M2_STRAG</name>
<keyword evidence="2" id="KW-0812">Transmembrane</keyword>
<dbReference type="CDD" id="cd00996">
    <property type="entry name" value="PBP2_AatB_like"/>
    <property type="match status" value="1"/>
</dbReference>
<keyword evidence="2" id="KW-0472">Membrane</keyword>
<dbReference type="RefSeq" id="WP_000955377.1">
    <property type="nucleotide sequence ID" value="NZ_JAIWPA010000055.1"/>
</dbReference>